<proteinExistence type="inferred from homology"/>
<comment type="similarity">
    <text evidence="2">Belongs to the monovalent cation:proton antiporter 2 (CPA2) transporter (TC 2.A.37) family.</text>
</comment>
<reference evidence="9 10" key="1">
    <citation type="journal article" date="2022" name="Microbiol. Resour. Announc.">
        <title>Complete Genome Sequence of the Hyperthermophilic and Acidophilic Archaeon Saccharolobus caldissimus Strain HS-3T.</title>
        <authorList>
            <person name="Sakai H.D."/>
            <person name="Kurosawa N."/>
        </authorList>
    </citation>
    <scope>NUCLEOTIDE SEQUENCE [LARGE SCALE GENOMIC DNA]</scope>
    <source>
        <strain evidence="9 10">JCM32116</strain>
    </source>
</reference>
<dbReference type="GO" id="GO:0015297">
    <property type="term" value="F:antiporter activity"/>
    <property type="evidence" value="ECO:0007669"/>
    <property type="project" value="InterPro"/>
</dbReference>
<evidence type="ECO:0000256" key="1">
    <source>
        <dbReference type="ARBA" id="ARBA00004141"/>
    </source>
</evidence>
<dbReference type="InterPro" id="IPR006153">
    <property type="entry name" value="Cation/H_exchanger_TM"/>
</dbReference>
<feature type="transmembrane region" description="Helical" evidence="7">
    <location>
        <begin position="497"/>
        <end position="520"/>
    </location>
</feature>
<feature type="transmembrane region" description="Helical" evidence="7">
    <location>
        <begin position="410"/>
        <end position="432"/>
    </location>
</feature>
<feature type="transmembrane region" description="Helical" evidence="7">
    <location>
        <begin position="6"/>
        <end position="21"/>
    </location>
</feature>
<evidence type="ECO:0000256" key="3">
    <source>
        <dbReference type="ARBA" id="ARBA00022448"/>
    </source>
</evidence>
<evidence type="ECO:0000256" key="7">
    <source>
        <dbReference type="SAM" id="Phobius"/>
    </source>
</evidence>
<keyword evidence="3" id="KW-0813">Transport</keyword>
<sequence length="598" mass="67753">MDYAILSVILLFTLLLAYLLARLKISPVIAYLLGGLFASTYLNFDFNSSYFSILNFLALNLLAFEIGTSFDISRARELFRRAIGIALVELVLILLLSYYAGLYLLHLDPFISLFLVMASIDTSTSILYKILGRKTNKEDKDLLIAVASIEDIEVFFLYSIVVALNGSINFVRILSVIVEVILAGLIVYVFAKYFITGLSVFTPLSIEDESILILLPIALVFVFEYISQITEIPTTLTMILAGLAFSSISGSERVIKLTAPIREFALIFFFLSVGSYLKVTASIFTFILISLLVLIIKYFSFSIASWLTGTTFVKSFTNGFYMLPISEFGIIVSLEALQQGINVSVVYYVSVVVVLISSIIASIIATRVSIFQRIIGLVYSNSYFLRQLDSAIVWLNRNISKDLSPLSKSLIFRGFIKLFLYLLLPYILFPIINDFVKALVDPIGNILLEYSIYAGEIIIAMFLLMIFLSEGAKLYFTINNEILMRIIKMKSRLFKQFWLELMAISSTFYILFISLIYIIFEIVPLLYNFPSNISLIPIILGLYLAYRRRNIKVNAIAFSRLNRNGITNKNIVKSSLKSIRKLRKNNFRYRIAKILLGK</sequence>
<feature type="transmembrane region" description="Helical" evidence="7">
    <location>
        <begin position="82"/>
        <end position="104"/>
    </location>
</feature>
<dbReference type="InterPro" id="IPR038770">
    <property type="entry name" value="Na+/solute_symporter_sf"/>
</dbReference>
<dbReference type="PANTHER" id="PTHR42751:SF3">
    <property type="entry name" value="SODIUM_GLUTAMATE SYMPORTER"/>
    <property type="match status" value="1"/>
</dbReference>
<feature type="transmembrane region" description="Helical" evidence="7">
    <location>
        <begin position="345"/>
        <end position="365"/>
    </location>
</feature>
<feature type="transmembrane region" description="Helical" evidence="7">
    <location>
        <begin position="261"/>
        <end position="277"/>
    </location>
</feature>
<comment type="subcellular location">
    <subcellularLocation>
        <location evidence="1">Membrane</location>
        <topology evidence="1">Multi-pass membrane protein</topology>
    </subcellularLocation>
</comment>
<protein>
    <recommendedName>
        <fullName evidence="8">Cation/H+ exchanger transmembrane domain-containing protein</fullName>
    </recommendedName>
</protein>
<organism evidence="9 10">
    <name type="scientific">Saccharolobus caldissimus</name>
    <dbReference type="NCBI Taxonomy" id="1702097"/>
    <lineage>
        <taxon>Archaea</taxon>
        <taxon>Thermoproteota</taxon>
        <taxon>Thermoprotei</taxon>
        <taxon>Sulfolobales</taxon>
        <taxon>Sulfolobaceae</taxon>
        <taxon>Saccharolobus</taxon>
    </lineage>
</organism>
<evidence type="ECO:0000256" key="2">
    <source>
        <dbReference type="ARBA" id="ARBA00005551"/>
    </source>
</evidence>
<dbReference type="GeneID" id="68867811"/>
<dbReference type="Proteomes" id="UP001319921">
    <property type="component" value="Chromosome"/>
</dbReference>
<gene>
    <name evidence="9" type="ORF">SACC_30870</name>
</gene>
<feature type="domain" description="Cation/H+ exchanger transmembrane" evidence="8">
    <location>
        <begin position="12"/>
        <end position="367"/>
    </location>
</feature>
<feature type="transmembrane region" description="Helical" evidence="7">
    <location>
        <begin position="452"/>
        <end position="476"/>
    </location>
</feature>
<feature type="transmembrane region" description="Helical" evidence="7">
    <location>
        <begin position="526"/>
        <end position="546"/>
    </location>
</feature>
<evidence type="ECO:0000313" key="10">
    <source>
        <dbReference type="Proteomes" id="UP001319921"/>
    </source>
</evidence>
<feature type="transmembrane region" description="Helical" evidence="7">
    <location>
        <begin position="170"/>
        <end position="190"/>
    </location>
</feature>
<feature type="transmembrane region" description="Helical" evidence="7">
    <location>
        <begin position="110"/>
        <end position="130"/>
    </location>
</feature>
<keyword evidence="6 7" id="KW-0472">Membrane</keyword>
<evidence type="ECO:0000256" key="6">
    <source>
        <dbReference type="ARBA" id="ARBA00023136"/>
    </source>
</evidence>
<dbReference type="Pfam" id="PF00999">
    <property type="entry name" value="Na_H_Exchanger"/>
    <property type="match status" value="1"/>
</dbReference>
<dbReference type="Gene3D" id="1.20.1530.20">
    <property type="match status" value="1"/>
</dbReference>
<dbReference type="GO" id="GO:0016020">
    <property type="term" value="C:membrane"/>
    <property type="evidence" value="ECO:0007669"/>
    <property type="project" value="UniProtKB-SubCell"/>
</dbReference>
<feature type="transmembrane region" description="Helical" evidence="7">
    <location>
        <begin position="210"/>
        <end position="226"/>
    </location>
</feature>
<feature type="transmembrane region" description="Helical" evidence="7">
    <location>
        <begin position="28"/>
        <end position="44"/>
    </location>
</feature>
<evidence type="ECO:0000259" key="8">
    <source>
        <dbReference type="Pfam" id="PF00999"/>
    </source>
</evidence>
<accession>A0AAQ4CW89</accession>
<dbReference type="RefSeq" id="WP_229570734.1">
    <property type="nucleotide sequence ID" value="NZ_AP025226.1"/>
</dbReference>
<evidence type="ECO:0000313" key="9">
    <source>
        <dbReference type="EMBL" id="BDC00071.1"/>
    </source>
</evidence>
<dbReference type="GO" id="GO:1902600">
    <property type="term" value="P:proton transmembrane transport"/>
    <property type="evidence" value="ECO:0007669"/>
    <property type="project" value="InterPro"/>
</dbReference>
<keyword evidence="4 7" id="KW-0812">Transmembrane</keyword>
<dbReference type="KEGG" id="scas:SACC_30870"/>
<feature type="transmembrane region" description="Helical" evidence="7">
    <location>
        <begin position="283"/>
        <end position="307"/>
    </location>
</feature>
<dbReference type="AlphaFoldDB" id="A0AAQ4CW89"/>
<dbReference type="PANTHER" id="PTHR42751">
    <property type="entry name" value="SODIUM/HYDROGEN EXCHANGER FAMILY/TRKA DOMAIN PROTEIN"/>
    <property type="match status" value="1"/>
</dbReference>
<feature type="transmembrane region" description="Helical" evidence="7">
    <location>
        <begin position="50"/>
        <end position="70"/>
    </location>
</feature>
<dbReference type="EMBL" id="AP025226">
    <property type="protein sequence ID" value="BDC00071.1"/>
    <property type="molecule type" value="Genomic_DNA"/>
</dbReference>
<keyword evidence="10" id="KW-1185">Reference proteome</keyword>
<evidence type="ECO:0000256" key="5">
    <source>
        <dbReference type="ARBA" id="ARBA00022989"/>
    </source>
</evidence>
<name>A0AAQ4CW89_9CREN</name>
<feature type="transmembrane region" description="Helical" evidence="7">
    <location>
        <begin position="232"/>
        <end position="249"/>
    </location>
</feature>
<evidence type="ECO:0000256" key="4">
    <source>
        <dbReference type="ARBA" id="ARBA00022692"/>
    </source>
</evidence>
<keyword evidence="5 7" id="KW-1133">Transmembrane helix</keyword>